<reference evidence="2" key="1">
    <citation type="submission" date="2016-10" db="EMBL/GenBank/DDBJ databases">
        <authorList>
            <person name="Varghese N."/>
        </authorList>
    </citation>
    <scope>NUCLEOTIDE SEQUENCE [LARGE SCALE GENOMIC DNA]</scope>
    <source>
        <strain evidence="2">DSM 12489</strain>
    </source>
</reference>
<keyword evidence="2" id="KW-1185">Reference proteome</keyword>
<dbReference type="Proteomes" id="UP000182589">
    <property type="component" value="Unassembled WGS sequence"/>
</dbReference>
<dbReference type="EMBL" id="FNOJ01000029">
    <property type="protein sequence ID" value="SDX01004.1"/>
    <property type="molecule type" value="Genomic_DNA"/>
</dbReference>
<organism evidence="1 2">
    <name type="scientific">Alicyclobacillus hesperidum</name>
    <dbReference type="NCBI Taxonomy" id="89784"/>
    <lineage>
        <taxon>Bacteria</taxon>
        <taxon>Bacillati</taxon>
        <taxon>Bacillota</taxon>
        <taxon>Bacilli</taxon>
        <taxon>Bacillales</taxon>
        <taxon>Alicyclobacillaceae</taxon>
        <taxon>Alicyclobacillus</taxon>
    </lineage>
</organism>
<dbReference type="STRING" id="89784.SAMN04489725_12922"/>
<dbReference type="AlphaFoldDB" id="A0A1H2Y8K8"/>
<protein>
    <submittedName>
        <fullName evidence="1">Uncharacterized protein</fullName>
    </submittedName>
</protein>
<name>A0A1H2Y8K8_9BACL</name>
<proteinExistence type="predicted"/>
<accession>A0A1H2Y8K8</accession>
<gene>
    <name evidence="1" type="ORF">SAMN04489725_12922</name>
</gene>
<evidence type="ECO:0000313" key="1">
    <source>
        <dbReference type="EMBL" id="SDX01004.1"/>
    </source>
</evidence>
<sequence>MWTWFIVGGTILSIVALNVVFREKTKSLEQRFHR</sequence>
<evidence type="ECO:0000313" key="2">
    <source>
        <dbReference type="Proteomes" id="UP000182589"/>
    </source>
</evidence>